<accession>A0A1I2T421</accession>
<organism evidence="1 2">
    <name type="scientific">Neptunomonas qingdaonensis</name>
    <dbReference type="NCBI Taxonomy" id="1045558"/>
    <lineage>
        <taxon>Bacteria</taxon>
        <taxon>Pseudomonadati</taxon>
        <taxon>Pseudomonadota</taxon>
        <taxon>Gammaproteobacteria</taxon>
        <taxon>Oceanospirillales</taxon>
        <taxon>Oceanospirillaceae</taxon>
        <taxon>Neptunomonas</taxon>
    </lineage>
</organism>
<evidence type="ECO:0000313" key="2">
    <source>
        <dbReference type="Proteomes" id="UP000198623"/>
    </source>
</evidence>
<reference evidence="2" key="1">
    <citation type="submission" date="2016-10" db="EMBL/GenBank/DDBJ databases">
        <authorList>
            <person name="Varghese N."/>
            <person name="Submissions S."/>
        </authorList>
    </citation>
    <scope>NUCLEOTIDE SEQUENCE [LARGE SCALE GENOMIC DNA]</scope>
    <source>
        <strain evidence="2">CGMCC 1.10971</strain>
    </source>
</reference>
<dbReference type="AlphaFoldDB" id="A0A1I2T421"/>
<proteinExistence type="predicted"/>
<dbReference type="OrthoDB" id="6088841at2"/>
<sequence length="113" mass="12695">MNTLSIDGWCKPSDSGKSVPIGMFHFTVDDASHLKMERAEEQLQESQEKEIYLDVDMNIIELVTPDGCGNLSDCRLRVYLNPEDNRGHFHLVGHRASDGELVYTNAVMVDQLG</sequence>
<dbReference type="EMBL" id="FOOU01000009">
    <property type="protein sequence ID" value="SFG59560.1"/>
    <property type="molecule type" value="Genomic_DNA"/>
</dbReference>
<evidence type="ECO:0000313" key="1">
    <source>
        <dbReference type="EMBL" id="SFG59560.1"/>
    </source>
</evidence>
<dbReference type="Proteomes" id="UP000198623">
    <property type="component" value="Unassembled WGS sequence"/>
</dbReference>
<keyword evidence="2" id="KW-1185">Reference proteome</keyword>
<name>A0A1I2T421_9GAMM</name>
<protein>
    <submittedName>
        <fullName evidence="1">Uncharacterized protein</fullName>
    </submittedName>
</protein>
<dbReference type="RefSeq" id="WP_090728616.1">
    <property type="nucleotide sequence ID" value="NZ_FOOU01000009.1"/>
</dbReference>
<gene>
    <name evidence="1" type="ORF">SAMN05216175_10972</name>
</gene>